<keyword evidence="1" id="KW-0238">DNA-binding</keyword>
<dbReference type="Gene3D" id="1.10.30.10">
    <property type="entry name" value="High mobility group box domain"/>
    <property type="match status" value="1"/>
</dbReference>
<dbReference type="AlphaFoldDB" id="A0ABD1XUL8"/>
<feature type="domain" description="HMG box" evidence="3">
    <location>
        <begin position="64"/>
        <end position="120"/>
    </location>
</feature>
<dbReference type="PANTHER" id="PTHR34682">
    <property type="entry name" value="AT HOOK MOTIF-CONTAINING PROTEIN"/>
    <property type="match status" value="1"/>
</dbReference>
<evidence type="ECO:0000313" key="4">
    <source>
        <dbReference type="EMBL" id="KAL2612490.1"/>
    </source>
</evidence>
<dbReference type="InterPro" id="IPR009071">
    <property type="entry name" value="HMG_box_dom"/>
</dbReference>
<evidence type="ECO:0000256" key="1">
    <source>
        <dbReference type="PROSITE-ProRule" id="PRU00267"/>
    </source>
</evidence>
<dbReference type="PANTHER" id="PTHR34682:SF1">
    <property type="entry name" value="PROTEIN METABOLIC NETWORK MODULATOR 1"/>
    <property type="match status" value="1"/>
</dbReference>
<feature type="compositionally biased region" description="Basic and acidic residues" evidence="2">
    <location>
        <begin position="11"/>
        <end position="25"/>
    </location>
</feature>
<dbReference type="SMART" id="SM00398">
    <property type="entry name" value="HMG"/>
    <property type="match status" value="1"/>
</dbReference>
<dbReference type="EMBL" id="JBHFFA010000007">
    <property type="protein sequence ID" value="KAL2612490.1"/>
    <property type="molecule type" value="Genomic_DNA"/>
</dbReference>
<dbReference type="CDD" id="cd00084">
    <property type="entry name" value="HMG-box_SF"/>
    <property type="match status" value="1"/>
</dbReference>
<reference evidence="4 5" key="1">
    <citation type="submission" date="2024-09" db="EMBL/GenBank/DDBJ databases">
        <title>Chromosome-scale assembly of Riccia fluitans.</title>
        <authorList>
            <person name="Paukszto L."/>
            <person name="Sawicki J."/>
            <person name="Karawczyk K."/>
            <person name="Piernik-Szablinska J."/>
            <person name="Szczecinska M."/>
            <person name="Mazdziarz M."/>
        </authorList>
    </citation>
    <scope>NUCLEOTIDE SEQUENCE [LARGE SCALE GENOMIC DNA]</scope>
    <source>
        <strain evidence="4">Rf_01</strain>
        <tissue evidence="4">Aerial parts of the thallus</tissue>
    </source>
</reference>
<keyword evidence="5" id="KW-1185">Reference proteome</keyword>
<evidence type="ECO:0000313" key="5">
    <source>
        <dbReference type="Proteomes" id="UP001605036"/>
    </source>
</evidence>
<evidence type="ECO:0000259" key="3">
    <source>
        <dbReference type="PROSITE" id="PS50118"/>
    </source>
</evidence>
<dbReference type="InterPro" id="IPR045881">
    <property type="entry name" value="MNM1-like"/>
</dbReference>
<feature type="region of interest" description="Disordered" evidence="2">
    <location>
        <begin position="267"/>
        <end position="296"/>
    </location>
</feature>
<keyword evidence="1" id="KW-0539">Nucleus</keyword>
<organism evidence="4 5">
    <name type="scientific">Riccia fluitans</name>
    <dbReference type="NCBI Taxonomy" id="41844"/>
    <lineage>
        <taxon>Eukaryota</taxon>
        <taxon>Viridiplantae</taxon>
        <taxon>Streptophyta</taxon>
        <taxon>Embryophyta</taxon>
        <taxon>Marchantiophyta</taxon>
        <taxon>Marchantiopsida</taxon>
        <taxon>Marchantiidae</taxon>
        <taxon>Marchantiales</taxon>
        <taxon>Ricciaceae</taxon>
        <taxon>Riccia</taxon>
    </lineage>
</organism>
<feature type="region of interest" description="Disordered" evidence="2">
    <location>
        <begin position="1"/>
        <end position="27"/>
    </location>
</feature>
<comment type="caution">
    <text evidence="4">The sequence shown here is derived from an EMBL/GenBank/DDBJ whole genome shotgun (WGS) entry which is preliminary data.</text>
</comment>
<dbReference type="GO" id="GO:0003677">
    <property type="term" value="F:DNA binding"/>
    <property type="evidence" value="ECO:0007669"/>
    <property type="project" value="UniProtKB-UniRule"/>
</dbReference>
<proteinExistence type="predicted"/>
<dbReference type="GO" id="GO:0005634">
    <property type="term" value="C:nucleus"/>
    <property type="evidence" value="ECO:0007669"/>
    <property type="project" value="UniProtKB-UniRule"/>
</dbReference>
<dbReference type="Proteomes" id="UP001605036">
    <property type="component" value="Unassembled WGS sequence"/>
</dbReference>
<dbReference type="InterPro" id="IPR036910">
    <property type="entry name" value="HMG_box_dom_sf"/>
</dbReference>
<dbReference type="Pfam" id="PF00505">
    <property type="entry name" value="HMG_box"/>
    <property type="match status" value="1"/>
</dbReference>
<gene>
    <name evidence="4" type="ORF">R1flu_024182</name>
</gene>
<accession>A0ABD1XUL8</accession>
<feature type="region of interest" description="Disordered" evidence="2">
    <location>
        <begin position="122"/>
        <end position="216"/>
    </location>
</feature>
<feature type="compositionally biased region" description="Basic and acidic residues" evidence="2">
    <location>
        <begin position="184"/>
        <end position="203"/>
    </location>
</feature>
<feature type="DNA-binding region" description="HMG box" evidence="1">
    <location>
        <begin position="64"/>
        <end position="120"/>
    </location>
</feature>
<dbReference type="PROSITE" id="PS50118">
    <property type="entry name" value="HMG_BOX_2"/>
    <property type="match status" value="1"/>
</dbReference>
<protein>
    <recommendedName>
        <fullName evidence="3">HMG box domain-containing protein</fullName>
    </recommendedName>
</protein>
<evidence type="ECO:0000256" key="2">
    <source>
        <dbReference type="SAM" id="MobiDB-lite"/>
    </source>
</evidence>
<feature type="compositionally biased region" description="Low complexity" evidence="2">
    <location>
        <begin position="267"/>
        <end position="280"/>
    </location>
</feature>
<sequence>MQQLKTALEGKTSRDKQGSADERDSVASWECTGIVMEEHVGNVVTLDTPEEKRATGEKDGTVGKLVKLRAFNLFASRIRDTIKDENPVANGHEIKRIVGQKWAKLDSQDKQEFFDVAQNETDLLGQMPVDPNAPKRRRRRRTKAELEMDEASGFPKKRRGRPRKNGDGVRGDINNGAAALNGDGEPKQKRVRKHVDGSEKGTETAHMGKGVSGTVEGSSDTAYVITVSVGDTDLVFRGVIFDPTPSVNDVAPNVNIVRRNEGIVFPSSSSMHSNSGPSSSTKQMLGGAMHTSGTAL</sequence>
<name>A0ABD1XUL8_9MARC</name>
<dbReference type="SUPFAM" id="SSF47095">
    <property type="entry name" value="HMG-box"/>
    <property type="match status" value="1"/>
</dbReference>